<evidence type="ECO:0000313" key="4">
    <source>
        <dbReference type="Proteomes" id="UP000199800"/>
    </source>
</evidence>
<keyword evidence="4" id="KW-1185">Reference proteome</keyword>
<gene>
    <name evidence="3" type="ORF">SAMN04487772_107114</name>
</gene>
<sequence length="255" mass="30614">MEESLLYSYGMLFCNTFGKVMFYGGTSYYHNIIIMGLVLFERANLIELKWKSSEVVKDRLEVHAKKDENKFQQIYVKYADREVSFPEQLEEYRFLYERIPSDHFISFVQLMQRAYRYEMKQTENTMNAFMKRELLKRQLVLECEKKGWFGQRKRYLAANEEKLQALAQSMEEKLSEEQELSQEQFILYYLAKTEGMLPKLFGKEKAKNIYDKIEQLSKKEPYCFCLFIKLWNLVSFLEENIFLSFSVGDNEEIPL</sequence>
<keyword evidence="2" id="KW-0472">Membrane</keyword>
<proteinExistence type="predicted"/>
<evidence type="ECO:0000256" key="2">
    <source>
        <dbReference type="SAM" id="Phobius"/>
    </source>
</evidence>
<dbReference type="EMBL" id="FOHN01000007">
    <property type="protein sequence ID" value="SET05729.1"/>
    <property type="molecule type" value="Genomic_DNA"/>
</dbReference>
<accession>A0A1I0BG08</accession>
<evidence type="ECO:0000256" key="1">
    <source>
        <dbReference type="SAM" id="Coils"/>
    </source>
</evidence>
<name>A0A1I0BG08_9FIRM</name>
<dbReference type="STRING" id="29364.SAMN04487772_107114"/>
<dbReference type="RefSeq" id="WP_143066336.1">
    <property type="nucleotide sequence ID" value="NZ_FOHN01000007.1"/>
</dbReference>
<dbReference type="AlphaFoldDB" id="A0A1I0BG08"/>
<feature type="transmembrane region" description="Helical" evidence="2">
    <location>
        <begin position="20"/>
        <end position="40"/>
    </location>
</feature>
<feature type="coiled-coil region" evidence="1">
    <location>
        <begin position="156"/>
        <end position="183"/>
    </location>
</feature>
<keyword evidence="2" id="KW-0812">Transmembrane</keyword>
<keyword evidence="2" id="KW-1133">Transmembrane helix</keyword>
<organism evidence="3 4">
    <name type="scientific">[Clostridium] polysaccharolyticum</name>
    <dbReference type="NCBI Taxonomy" id="29364"/>
    <lineage>
        <taxon>Bacteria</taxon>
        <taxon>Bacillati</taxon>
        <taxon>Bacillota</taxon>
        <taxon>Clostridia</taxon>
        <taxon>Lachnospirales</taxon>
        <taxon>Lachnospiraceae</taxon>
    </lineage>
</organism>
<protein>
    <submittedName>
        <fullName evidence="3">Uncharacterized protein</fullName>
    </submittedName>
</protein>
<dbReference type="Proteomes" id="UP000199800">
    <property type="component" value="Unassembled WGS sequence"/>
</dbReference>
<evidence type="ECO:0000313" key="3">
    <source>
        <dbReference type="EMBL" id="SET05729.1"/>
    </source>
</evidence>
<reference evidence="3 4" key="1">
    <citation type="submission" date="2016-10" db="EMBL/GenBank/DDBJ databases">
        <authorList>
            <person name="de Groot N.N."/>
        </authorList>
    </citation>
    <scope>NUCLEOTIDE SEQUENCE [LARGE SCALE GENOMIC DNA]</scope>
    <source>
        <strain evidence="3 4">DSM 1801</strain>
    </source>
</reference>
<keyword evidence="1" id="KW-0175">Coiled coil</keyword>